<dbReference type="Proteomes" id="UP000036045">
    <property type="component" value="Unassembled WGS sequence"/>
</dbReference>
<comment type="caution">
    <text evidence="4">The sequence shown here is derived from an EMBL/GenBank/DDBJ whole genome shotgun (WGS) entry which is preliminary data.</text>
</comment>
<protein>
    <submittedName>
        <fullName evidence="4">Isochorismatase</fullName>
    </submittedName>
</protein>
<feature type="domain" description="Isochorismatase-like" evidence="3">
    <location>
        <begin position="4"/>
        <end position="140"/>
    </location>
</feature>
<reference evidence="4 5" key="1">
    <citation type="submission" date="2015-05" db="EMBL/GenBank/DDBJ databases">
        <title>Whole genome sequence and identification of bacterial endophytes from Costus igneus.</title>
        <authorList>
            <person name="Lee Y.P."/>
            <person name="Gan H.M."/>
            <person name="Eng W."/>
            <person name="Wheatley M.S."/>
            <person name="Caraballo A."/>
            <person name="Polter S."/>
            <person name="Savka M.A."/>
            <person name="Hudson A.O."/>
        </authorList>
    </citation>
    <scope>NUCLEOTIDE SEQUENCE [LARGE SCALE GENOMIC DNA]</scope>
    <source>
        <strain evidence="4 5">RIT379</strain>
    </source>
</reference>
<dbReference type="SUPFAM" id="SSF52499">
    <property type="entry name" value="Isochorismatase-like hydrolases"/>
    <property type="match status" value="1"/>
</dbReference>
<dbReference type="PATRIC" id="fig|1397.4.peg.1700"/>
<proteinExistence type="inferred from homology"/>
<evidence type="ECO:0000256" key="2">
    <source>
        <dbReference type="ARBA" id="ARBA00022801"/>
    </source>
</evidence>
<evidence type="ECO:0000256" key="1">
    <source>
        <dbReference type="ARBA" id="ARBA00006336"/>
    </source>
</evidence>
<dbReference type="Pfam" id="PF00857">
    <property type="entry name" value="Isochorismatase"/>
    <property type="match status" value="1"/>
</dbReference>
<dbReference type="RefSeq" id="WP_047940299.1">
    <property type="nucleotide sequence ID" value="NZ_JARTLH010000026.1"/>
</dbReference>
<sequence>MNQALLIIDVQQELVEGNAETKGVYNKQGLLETINLVIKKAIESGIEIIFVRDKDVAGGKGPGFDIHSDINVPREVKIFDKYATNAFYGTGLLEYLQEKEMHHLVIMGCETPYCIDTAVRTATVNHMDVTLVGDGHSTTDSSILSAETIIKHHNTILHGHYNVDHFSIVRNSAEDLFTPTHDTYR</sequence>
<evidence type="ECO:0000259" key="3">
    <source>
        <dbReference type="Pfam" id="PF00857"/>
    </source>
</evidence>
<organism evidence="4 5">
    <name type="scientific">Niallia circulans</name>
    <name type="common">Bacillus circulans</name>
    <dbReference type="NCBI Taxonomy" id="1397"/>
    <lineage>
        <taxon>Bacteria</taxon>
        <taxon>Bacillati</taxon>
        <taxon>Bacillota</taxon>
        <taxon>Bacilli</taxon>
        <taxon>Bacillales</taxon>
        <taxon>Bacillaceae</taxon>
        <taxon>Niallia</taxon>
    </lineage>
</organism>
<gene>
    <name evidence="4" type="ORF">ABW02_02235</name>
</gene>
<dbReference type="InterPro" id="IPR000868">
    <property type="entry name" value="Isochorismatase-like_dom"/>
</dbReference>
<dbReference type="AlphaFoldDB" id="A0A0J1IP28"/>
<dbReference type="EMBL" id="LDPH01000002">
    <property type="protein sequence ID" value="KLV27744.1"/>
    <property type="molecule type" value="Genomic_DNA"/>
</dbReference>
<dbReference type="CDD" id="cd01014">
    <property type="entry name" value="nicotinamidase_related"/>
    <property type="match status" value="1"/>
</dbReference>
<keyword evidence="5" id="KW-1185">Reference proteome</keyword>
<keyword evidence="2" id="KW-0378">Hydrolase</keyword>
<dbReference type="InterPro" id="IPR036380">
    <property type="entry name" value="Isochorismatase-like_sf"/>
</dbReference>
<name>A0A0J1IP28_NIACI</name>
<evidence type="ECO:0000313" key="5">
    <source>
        <dbReference type="Proteomes" id="UP000036045"/>
    </source>
</evidence>
<comment type="similarity">
    <text evidence="1">Belongs to the isochorismatase family.</text>
</comment>
<dbReference type="PANTHER" id="PTHR43540">
    <property type="entry name" value="PEROXYUREIDOACRYLATE/UREIDOACRYLATE AMIDOHYDROLASE-RELATED"/>
    <property type="match status" value="1"/>
</dbReference>
<accession>A0A0J1IP28</accession>
<dbReference type="Gene3D" id="3.40.50.850">
    <property type="entry name" value="Isochorismatase-like"/>
    <property type="match status" value="1"/>
</dbReference>
<dbReference type="GO" id="GO:0016787">
    <property type="term" value="F:hydrolase activity"/>
    <property type="evidence" value="ECO:0007669"/>
    <property type="project" value="UniProtKB-KW"/>
</dbReference>
<dbReference type="OrthoDB" id="9785724at2"/>
<evidence type="ECO:0000313" key="4">
    <source>
        <dbReference type="EMBL" id="KLV27744.1"/>
    </source>
</evidence>
<dbReference type="PANTHER" id="PTHR43540:SF14">
    <property type="entry name" value="ISOCHORISMATASE"/>
    <property type="match status" value="1"/>
</dbReference>
<dbReference type="InterPro" id="IPR050272">
    <property type="entry name" value="Isochorismatase-like_hydrls"/>
</dbReference>